<dbReference type="RefSeq" id="WP_069307799.1">
    <property type="nucleotide sequence ID" value="NZ_MCRJ01000102.1"/>
</dbReference>
<organism evidence="1 2">
    <name type="scientific">Methylobrevis pamukkalensis</name>
    <dbReference type="NCBI Taxonomy" id="1439726"/>
    <lineage>
        <taxon>Bacteria</taxon>
        <taxon>Pseudomonadati</taxon>
        <taxon>Pseudomonadota</taxon>
        <taxon>Alphaproteobacteria</taxon>
        <taxon>Hyphomicrobiales</taxon>
        <taxon>Pleomorphomonadaceae</taxon>
        <taxon>Methylobrevis</taxon>
    </lineage>
</organism>
<dbReference type="Proteomes" id="UP000094622">
    <property type="component" value="Unassembled WGS sequence"/>
</dbReference>
<evidence type="ECO:0000313" key="1">
    <source>
        <dbReference type="EMBL" id="ODN69237.1"/>
    </source>
</evidence>
<dbReference type="EMBL" id="MCRJ01000102">
    <property type="protein sequence ID" value="ODN69237.1"/>
    <property type="molecule type" value="Genomic_DNA"/>
</dbReference>
<gene>
    <name evidence="1" type="ORF">A6302_03458</name>
</gene>
<comment type="caution">
    <text evidence="1">The sequence shown here is derived from an EMBL/GenBank/DDBJ whole genome shotgun (WGS) entry which is preliminary data.</text>
</comment>
<keyword evidence="2" id="KW-1185">Reference proteome</keyword>
<dbReference type="OrthoDB" id="8367013at2"/>
<proteinExistence type="predicted"/>
<protein>
    <submittedName>
        <fullName evidence="1">Uncharacterized protein</fullName>
    </submittedName>
</protein>
<name>A0A1E3GYU4_9HYPH</name>
<evidence type="ECO:0000313" key="2">
    <source>
        <dbReference type="Proteomes" id="UP000094622"/>
    </source>
</evidence>
<accession>A0A1E3GYU4</accession>
<reference evidence="1 2" key="1">
    <citation type="submission" date="2016-07" db="EMBL/GenBank/DDBJ databases">
        <title>Draft Genome Sequence of Methylobrevis pamukkalensis PK2.</title>
        <authorList>
            <person name="Vasilenko O.V."/>
            <person name="Doronina N.V."/>
            <person name="Shmareva M.N."/>
            <person name="Tarlachkov S.V."/>
            <person name="Mustakhimov I."/>
            <person name="Trotsenko Y.A."/>
        </authorList>
    </citation>
    <scope>NUCLEOTIDE SEQUENCE [LARGE SCALE GENOMIC DNA]</scope>
    <source>
        <strain evidence="1 2">PK2</strain>
    </source>
</reference>
<sequence length="104" mass="11248">MIEFKTFKTGPAAAICERLGFDISSCTTWDEFTTIMDRAGSSSEDIQRLAASLSKGEKAVLCSVLAAADFMALADEIADGEFWQLMDFTNGEQRQAIASAISHS</sequence>
<dbReference type="AlphaFoldDB" id="A0A1E3GYU4"/>